<dbReference type="Gene3D" id="3.20.80.10">
    <property type="entry name" value="Regulatory factor, effector binding domain"/>
    <property type="match status" value="2"/>
</dbReference>
<dbReference type="SUPFAM" id="SSF55136">
    <property type="entry name" value="Probable bacterial effector-binding domain"/>
    <property type="match status" value="2"/>
</dbReference>
<organism evidence="3 4">
    <name type="scientific">Aphanomyces stellatus</name>
    <dbReference type="NCBI Taxonomy" id="120398"/>
    <lineage>
        <taxon>Eukaryota</taxon>
        <taxon>Sar</taxon>
        <taxon>Stramenopiles</taxon>
        <taxon>Oomycota</taxon>
        <taxon>Saprolegniomycetes</taxon>
        <taxon>Saprolegniales</taxon>
        <taxon>Verrucalvaceae</taxon>
        <taxon>Aphanomyces</taxon>
    </lineage>
</organism>
<proteinExistence type="inferred from homology"/>
<reference evidence="2" key="2">
    <citation type="submission" date="2019-06" db="EMBL/GenBank/DDBJ databases">
        <title>Genomics analysis of Aphanomyces spp. identifies a new class of oomycete effector associated with host adaptation.</title>
        <authorList>
            <person name="Gaulin E."/>
        </authorList>
    </citation>
    <scope>NUCLEOTIDE SEQUENCE</scope>
    <source>
        <strain evidence="2">CBS 578.67</strain>
    </source>
</reference>
<dbReference type="Pfam" id="PF04832">
    <property type="entry name" value="SOUL"/>
    <property type="match status" value="2"/>
</dbReference>
<accession>A0A485KW77</accession>
<evidence type="ECO:0000313" key="3">
    <source>
        <dbReference type="EMBL" id="VFT89303.1"/>
    </source>
</evidence>
<evidence type="ECO:0000313" key="4">
    <source>
        <dbReference type="Proteomes" id="UP000332933"/>
    </source>
</evidence>
<dbReference type="Proteomes" id="UP000332933">
    <property type="component" value="Unassembled WGS sequence"/>
</dbReference>
<dbReference type="InterPro" id="IPR011256">
    <property type="entry name" value="Reg_factor_effector_dom_sf"/>
</dbReference>
<evidence type="ECO:0000256" key="1">
    <source>
        <dbReference type="ARBA" id="ARBA00009817"/>
    </source>
</evidence>
<dbReference type="PANTHER" id="PTHR11220:SF58">
    <property type="entry name" value="SOUL HEME-BINDING FAMILY PROTEIN"/>
    <property type="match status" value="1"/>
</dbReference>
<name>A0A485KW77_9STRA</name>
<dbReference type="EMBL" id="CAADRA010005391">
    <property type="protein sequence ID" value="VFT89303.1"/>
    <property type="molecule type" value="Genomic_DNA"/>
</dbReference>
<dbReference type="AlphaFoldDB" id="A0A485KW77"/>
<sequence>MGSVIGKISEETPHFESVGRIKDIEIRSYDAVYMASVSSTDVPTATTQNEFTGTAFRALAKYIGVFATPENKPRDGTSEGGEAIAMTAPVVMNSNESMAAEGGEPIAMTAPVVMTDNASGDAVDTTMSFILPSKYIKGDKLPPVPLDPRVKLTKMAPRLMAVKTFSGDLTKEIAANHAADVIGQLALHGTTYSVKHTADGKPVWEYMGYNPPWTLPWCKTNEVGVLLVE</sequence>
<reference evidence="3 4" key="1">
    <citation type="submission" date="2019-03" db="EMBL/GenBank/DDBJ databases">
        <authorList>
            <person name="Gaulin E."/>
            <person name="Dumas B."/>
        </authorList>
    </citation>
    <scope>NUCLEOTIDE SEQUENCE [LARGE SCALE GENOMIC DNA]</scope>
    <source>
        <strain evidence="3">CBS 568.67</strain>
    </source>
</reference>
<protein>
    <submittedName>
        <fullName evidence="3">Aste57867_12452 protein</fullName>
    </submittedName>
</protein>
<dbReference type="PANTHER" id="PTHR11220">
    <property type="entry name" value="HEME-BINDING PROTEIN-RELATED"/>
    <property type="match status" value="1"/>
</dbReference>
<gene>
    <name evidence="3" type="primary">Aste57867_12452</name>
    <name evidence="2" type="ORF">As57867_012406</name>
    <name evidence="3" type="ORF">ASTE57867_12452</name>
</gene>
<dbReference type="EMBL" id="VJMH01005370">
    <property type="protein sequence ID" value="KAF0696790.1"/>
    <property type="molecule type" value="Genomic_DNA"/>
</dbReference>
<keyword evidence="4" id="KW-1185">Reference proteome</keyword>
<dbReference type="InterPro" id="IPR006917">
    <property type="entry name" value="SOUL_heme-bd"/>
</dbReference>
<evidence type="ECO:0000313" key="2">
    <source>
        <dbReference type="EMBL" id="KAF0696790.1"/>
    </source>
</evidence>
<comment type="similarity">
    <text evidence="1">Belongs to the HEBP family.</text>
</comment>
<dbReference type="OrthoDB" id="6424451at2759"/>